<dbReference type="Proteomes" id="UP000814033">
    <property type="component" value="Unassembled WGS sequence"/>
</dbReference>
<organism evidence="1 2">
    <name type="scientific">Auriscalpium vulgare</name>
    <dbReference type="NCBI Taxonomy" id="40419"/>
    <lineage>
        <taxon>Eukaryota</taxon>
        <taxon>Fungi</taxon>
        <taxon>Dikarya</taxon>
        <taxon>Basidiomycota</taxon>
        <taxon>Agaricomycotina</taxon>
        <taxon>Agaricomycetes</taxon>
        <taxon>Russulales</taxon>
        <taxon>Auriscalpiaceae</taxon>
        <taxon>Auriscalpium</taxon>
    </lineage>
</organism>
<sequence length="205" mass="22485">VTLTQRELLLLAPEVRAQIRHSVTPRRIPTAPVKAPQEPVAVMQTKLQAGRDEFAEAFGELCGFDDGDKPLIVAKELLALRAVLPLVDNQAHIEVILDPGSQVISMSEDTCHFLGLAYDPTITLDMLSANGSVDKLLGLARNVALKLGEITLYVQIHVIRSPTYDILLGRPFDVLTGSVVRNFPDERQTIMITNPNTQEMAIVPT</sequence>
<evidence type="ECO:0000313" key="1">
    <source>
        <dbReference type="EMBL" id="KAI0042953.1"/>
    </source>
</evidence>
<evidence type="ECO:0000313" key="2">
    <source>
        <dbReference type="Proteomes" id="UP000814033"/>
    </source>
</evidence>
<reference evidence="1" key="2">
    <citation type="journal article" date="2022" name="New Phytol.">
        <title>Evolutionary transition to the ectomycorrhizal habit in the genomes of a hyperdiverse lineage of mushroom-forming fungi.</title>
        <authorList>
            <person name="Looney B."/>
            <person name="Miyauchi S."/>
            <person name="Morin E."/>
            <person name="Drula E."/>
            <person name="Courty P.E."/>
            <person name="Kohler A."/>
            <person name="Kuo A."/>
            <person name="LaButti K."/>
            <person name="Pangilinan J."/>
            <person name="Lipzen A."/>
            <person name="Riley R."/>
            <person name="Andreopoulos W."/>
            <person name="He G."/>
            <person name="Johnson J."/>
            <person name="Nolan M."/>
            <person name="Tritt A."/>
            <person name="Barry K.W."/>
            <person name="Grigoriev I.V."/>
            <person name="Nagy L.G."/>
            <person name="Hibbett D."/>
            <person name="Henrissat B."/>
            <person name="Matheny P.B."/>
            <person name="Labbe J."/>
            <person name="Martin F.M."/>
        </authorList>
    </citation>
    <scope>NUCLEOTIDE SEQUENCE</scope>
    <source>
        <strain evidence="1">FP105234-sp</strain>
    </source>
</reference>
<keyword evidence="2" id="KW-1185">Reference proteome</keyword>
<feature type="non-terminal residue" evidence="1">
    <location>
        <position position="1"/>
    </location>
</feature>
<name>A0ACB8RHF7_9AGAM</name>
<dbReference type="EMBL" id="MU276039">
    <property type="protein sequence ID" value="KAI0042953.1"/>
    <property type="molecule type" value="Genomic_DNA"/>
</dbReference>
<feature type="non-terminal residue" evidence="1">
    <location>
        <position position="205"/>
    </location>
</feature>
<reference evidence="1" key="1">
    <citation type="submission" date="2021-02" db="EMBL/GenBank/DDBJ databases">
        <authorList>
            <consortium name="DOE Joint Genome Institute"/>
            <person name="Ahrendt S."/>
            <person name="Looney B.P."/>
            <person name="Miyauchi S."/>
            <person name="Morin E."/>
            <person name="Drula E."/>
            <person name="Courty P.E."/>
            <person name="Chicoki N."/>
            <person name="Fauchery L."/>
            <person name="Kohler A."/>
            <person name="Kuo A."/>
            <person name="Labutti K."/>
            <person name="Pangilinan J."/>
            <person name="Lipzen A."/>
            <person name="Riley R."/>
            <person name="Andreopoulos W."/>
            <person name="He G."/>
            <person name="Johnson J."/>
            <person name="Barry K.W."/>
            <person name="Grigoriev I.V."/>
            <person name="Nagy L."/>
            <person name="Hibbett D."/>
            <person name="Henrissat B."/>
            <person name="Matheny P.B."/>
            <person name="Labbe J."/>
            <person name="Martin F."/>
        </authorList>
    </citation>
    <scope>NUCLEOTIDE SEQUENCE</scope>
    <source>
        <strain evidence="1">FP105234-sp</strain>
    </source>
</reference>
<comment type="caution">
    <text evidence="1">The sequence shown here is derived from an EMBL/GenBank/DDBJ whole genome shotgun (WGS) entry which is preliminary data.</text>
</comment>
<protein>
    <submittedName>
        <fullName evidence="1">Uncharacterized protein</fullName>
    </submittedName>
</protein>
<proteinExistence type="predicted"/>
<accession>A0ACB8RHF7</accession>
<gene>
    <name evidence="1" type="ORF">FA95DRAFT_1463700</name>
</gene>